<evidence type="ECO:0000313" key="1">
    <source>
        <dbReference type="EMBL" id="BCA50839.1"/>
    </source>
</evidence>
<organism evidence="1 2">
    <name type="scientific">Bacteroides thetaiotaomicron</name>
    <dbReference type="NCBI Taxonomy" id="818"/>
    <lineage>
        <taxon>Bacteria</taxon>
        <taxon>Pseudomonadati</taxon>
        <taxon>Bacteroidota</taxon>
        <taxon>Bacteroidia</taxon>
        <taxon>Bacteroidales</taxon>
        <taxon>Bacteroidaceae</taxon>
        <taxon>Bacteroides</taxon>
    </lineage>
</organism>
<gene>
    <name evidence="1" type="ORF">BatF92_27810</name>
</gene>
<evidence type="ECO:0000313" key="2">
    <source>
        <dbReference type="Proteomes" id="UP000500882"/>
    </source>
</evidence>
<dbReference type="AlphaFoldDB" id="A0A679H8M7"/>
<sequence>MIKAIESDKNPVYTIHGKNKTLELPMEVTDKGKLVSVVWNGHKTGFELSDEESEFTVSPQGILAWYESGLLTAEEMGGEETISKLEENIVSDSLNICLLNVQIGNCTLPEVNVRIVQGQEFPYCMGLKAWNMLLSSLSSDD</sequence>
<protein>
    <submittedName>
        <fullName evidence="1">Uncharacterized protein</fullName>
    </submittedName>
</protein>
<dbReference type="RefSeq" id="WP_054960768.1">
    <property type="nucleotide sequence ID" value="NZ_AP022660.1"/>
</dbReference>
<accession>A0A679H8M7</accession>
<dbReference type="EMBL" id="AP022660">
    <property type="protein sequence ID" value="BCA50839.1"/>
    <property type="molecule type" value="Genomic_DNA"/>
</dbReference>
<dbReference type="Proteomes" id="UP000500882">
    <property type="component" value="Chromosome"/>
</dbReference>
<proteinExistence type="predicted"/>
<reference evidence="1 2" key="1">
    <citation type="submission" date="2020-02" db="EMBL/GenBank/DDBJ databases">
        <title>Whole-genome sequencing and comparative analysis of the genomes of Bacteroides thetaiotaomicron and Escherichia coli isolated from a healthy resident in Vietnam.</title>
        <authorList>
            <person name="Mohsin M."/>
            <person name="Tanaka K."/>
            <person name="Kawahara R."/>
            <person name="Kondo S."/>
            <person name="Noguchi H."/>
            <person name="Motooka D."/>
            <person name="Nakamura S."/>
            <person name="Khong D.T."/>
            <person name="Nguyen T.N."/>
            <person name="Tran H.T."/>
            <person name="Yamamoto Y."/>
        </authorList>
    </citation>
    <scope>NUCLEOTIDE SEQUENCE [LARGE SCALE GENOMIC DNA]</scope>
    <source>
        <strain evidence="1 2">F9-2</strain>
    </source>
</reference>
<name>A0A679H8M7_BACT4</name>